<sequence>MLAERTALTWRFGLRARVQYVSPST</sequence>
<dbReference type="AlphaFoldDB" id="A0A392VIC5"/>
<evidence type="ECO:0000313" key="2">
    <source>
        <dbReference type="Proteomes" id="UP000265520"/>
    </source>
</evidence>
<dbReference type="EMBL" id="LXQA011185219">
    <property type="protein sequence ID" value="MCI88146.1"/>
    <property type="molecule type" value="Genomic_DNA"/>
</dbReference>
<organism evidence="1 2">
    <name type="scientific">Trifolium medium</name>
    <dbReference type="NCBI Taxonomy" id="97028"/>
    <lineage>
        <taxon>Eukaryota</taxon>
        <taxon>Viridiplantae</taxon>
        <taxon>Streptophyta</taxon>
        <taxon>Embryophyta</taxon>
        <taxon>Tracheophyta</taxon>
        <taxon>Spermatophyta</taxon>
        <taxon>Magnoliopsida</taxon>
        <taxon>eudicotyledons</taxon>
        <taxon>Gunneridae</taxon>
        <taxon>Pentapetalae</taxon>
        <taxon>rosids</taxon>
        <taxon>fabids</taxon>
        <taxon>Fabales</taxon>
        <taxon>Fabaceae</taxon>
        <taxon>Papilionoideae</taxon>
        <taxon>50 kb inversion clade</taxon>
        <taxon>NPAAA clade</taxon>
        <taxon>Hologalegina</taxon>
        <taxon>IRL clade</taxon>
        <taxon>Trifolieae</taxon>
        <taxon>Trifolium</taxon>
    </lineage>
</organism>
<feature type="non-terminal residue" evidence="1">
    <location>
        <position position="25"/>
    </location>
</feature>
<accession>A0A392VIC5</accession>
<name>A0A392VIC5_9FABA</name>
<proteinExistence type="predicted"/>
<protein>
    <submittedName>
        <fullName evidence="1">Uncharacterized protein</fullName>
    </submittedName>
</protein>
<evidence type="ECO:0000313" key="1">
    <source>
        <dbReference type="EMBL" id="MCI88146.1"/>
    </source>
</evidence>
<comment type="caution">
    <text evidence="1">The sequence shown here is derived from an EMBL/GenBank/DDBJ whole genome shotgun (WGS) entry which is preliminary data.</text>
</comment>
<keyword evidence="2" id="KW-1185">Reference proteome</keyword>
<dbReference type="Proteomes" id="UP000265520">
    <property type="component" value="Unassembled WGS sequence"/>
</dbReference>
<reference evidence="1 2" key="1">
    <citation type="journal article" date="2018" name="Front. Plant Sci.">
        <title>Red Clover (Trifolium pratense) and Zigzag Clover (T. medium) - A Picture of Genomic Similarities and Differences.</title>
        <authorList>
            <person name="Dluhosova J."/>
            <person name="Istvanek J."/>
            <person name="Nedelnik J."/>
            <person name="Repkova J."/>
        </authorList>
    </citation>
    <scope>NUCLEOTIDE SEQUENCE [LARGE SCALE GENOMIC DNA]</scope>
    <source>
        <strain evidence="2">cv. 10/8</strain>
        <tissue evidence="1">Leaf</tissue>
    </source>
</reference>